<comment type="caution">
    <text evidence="1">The sequence shown here is derived from an EMBL/GenBank/DDBJ whole genome shotgun (WGS) entry which is preliminary data.</text>
</comment>
<protein>
    <submittedName>
        <fullName evidence="1">Uncharacterized protein</fullName>
    </submittedName>
</protein>
<proteinExistence type="predicted"/>
<reference evidence="1" key="1">
    <citation type="submission" date="2022-11" db="EMBL/GenBank/DDBJ databases">
        <authorList>
            <person name="Kikuchi T."/>
        </authorList>
    </citation>
    <scope>NUCLEOTIDE SEQUENCE</scope>
    <source>
        <strain evidence="1">PS1010</strain>
    </source>
</reference>
<sequence length="66" mass="7556">MSVQQFNKEDLQEWLDDGADDEYSQQITLQEKWRKIAISINPDSTDGDAVNIQIEEQSNSLAISKK</sequence>
<evidence type="ECO:0000313" key="1">
    <source>
        <dbReference type="EMBL" id="CAI5453290.1"/>
    </source>
</evidence>
<organism evidence="1 2">
    <name type="scientific">Caenorhabditis angaria</name>
    <dbReference type="NCBI Taxonomy" id="860376"/>
    <lineage>
        <taxon>Eukaryota</taxon>
        <taxon>Metazoa</taxon>
        <taxon>Ecdysozoa</taxon>
        <taxon>Nematoda</taxon>
        <taxon>Chromadorea</taxon>
        <taxon>Rhabditida</taxon>
        <taxon>Rhabditina</taxon>
        <taxon>Rhabditomorpha</taxon>
        <taxon>Rhabditoidea</taxon>
        <taxon>Rhabditidae</taxon>
        <taxon>Peloderinae</taxon>
        <taxon>Caenorhabditis</taxon>
    </lineage>
</organism>
<keyword evidence="2" id="KW-1185">Reference proteome</keyword>
<dbReference type="Proteomes" id="UP001152747">
    <property type="component" value="Unassembled WGS sequence"/>
</dbReference>
<accession>A0A9P1IW04</accession>
<dbReference type="EMBL" id="CANHGI010000005">
    <property type="protein sequence ID" value="CAI5453290.1"/>
    <property type="molecule type" value="Genomic_DNA"/>
</dbReference>
<evidence type="ECO:0000313" key="2">
    <source>
        <dbReference type="Proteomes" id="UP001152747"/>
    </source>
</evidence>
<gene>
    <name evidence="1" type="ORF">CAMP_LOCUS15927</name>
</gene>
<dbReference type="AlphaFoldDB" id="A0A9P1IW04"/>
<name>A0A9P1IW04_9PELO</name>